<dbReference type="Gene3D" id="3.40.390.10">
    <property type="entry name" value="Collagenase (Catalytic Domain)"/>
    <property type="match status" value="1"/>
</dbReference>
<dbReference type="PRINTS" id="PR00480">
    <property type="entry name" value="ASTACIN"/>
</dbReference>
<dbReference type="CDD" id="cd00041">
    <property type="entry name" value="CUB"/>
    <property type="match status" value="1"/>
</dbReference>
<evidence type="ECO:0000256" key="1">
    <source>
        <dbReference type="ARBA" id="ARBA00004613"/>
    </source>
</evidence>
<evidence type="ECO:0000256" key="8">
    <source>
        <dbReference type="ARBA" id="ARBA00022833"/>
    </source>
</evidence>
<evidence type="ECO:0000256" key="4">
    <source>
        <dbReference type="ARBA" id="ARBA00022670"/>
    </source>
</evidence>
<evidence type="ECO:0000256" key="13">
    <source>
        <dbReference type="PROSITE-ProRule" id="PRU01211"/>
    </source>
</evidence>
<dbReference type="PROSITE" id="PS51864">
    <property type="entry name" value="ASTACIN"/>
    <property type="match status" value="1"/>
</dbReference>
<proteinExistence type="predicted"/>
<evidence type="ECO:0000256" key="12">
    <source>
        <dbReference type="PROSITE-ProRule" id="PRU00059"/>
    </source>
</evidence>
<evidence type="ECO:0000313" key="18">
    <source>
        <dbReference type="Proteomes" id="UP000596742"/>
    </source>
</evidence>
<dbReference type="Proteomes" id="UP000596742">
    <property type="component" value="Unassembled WGS sequence"/>
</dbReference>
<dbReference type="EC" id="3.4.24.-" evidence="14"/>
<dbReference type="PROSITE" id="PS50092">
    <property type="entry name" value="TSP1"/>
    <property type="match status" value="1"/>
</dbReference>
<sequence>MCTVMNPVNTFYHISQLVSPLNITDGLTIQEKIVVVNYLSAIEQKEEKEHHLITKSTTDNTVPYVFEEDIILTPKQAQIIYESRNPRQKRKLNTDLHRHWQLPIQYAFDGSHNESEKSIIRRALSYWESYTCITFEEITYKDNSSVNENKVYIVFTSNEGCWSFVGRSTYREQKVSIFEDCIYEGHVLHEIGHVIGFWHEHARPDREEHIQVQQNAIQYGKQYNFLHISWKDLDNKNMPYDVGSIMHYGSRAYAVDNQTPVPPTIITKDPLLQRALGQRFQLSFYDVKLANAAYCADKCNNTKLAQPCQHDGYQDPKLCSRCRCTEGLGGNYCETAAPSIGDTCGGVINLTGSPVPIGYPTSYRFGQQCNWYIKAPKNSRVFFTITPPRIMEYPQCVSDTNNKYVECLNYLEVRYSHNIATTGARICCSYLESTKPIISEGNEMLVLLRANAAGSYGFQAKIWAEPCGGCVTGTELSHRPCSRNVPYVCERQWNYTEWNPCPSGNWWWADNKDCNKLVNKTAVRSGICHRSELFCCNGYQLNGTDCIKSSSVANISIVIQPVAVSTDYIVPTHDPSKDKENDPSSGWGNWTTWSNCSTACGGCGNQTRQRLCYDPLLCSGKSIEVETRSCNKNPCTQVKFGTRTISKVVVCNPITLQKCTVYEKETYPFISETCCTGYAKNSNGTCAKTGT</sequence>
<reference evidence="17" key="1">
    <citation type="submission" date="2018-11" db="EMBL/GenBank/DDBJ databases">
        <authorList>
            <person name="Alioto T."/>
            <person name="Alioto T."/>
        </authorList>
    </citation>
    <scope>NUCLEOTIDE SEQUENCE</scope>
</reference>
<keyword evidence="3" id="KW-0245">EGF-like domain</keyword>
<dbReference type="Pfam" id="PF01400">
    <property type="entry name" value="Astacin"/>
    <property type="match status" value="1"/>
</dbReference>
<dbReference type="GO" id="GO:0018996">
    <property type="term" value="P:molting cycle, collagen and cuticulin-based cuticle"/>
    <property type="evidence" value="ECO:0007669"/>
    <property type="project" value="InterPro"/>
</dbReference>
<feature type="active site" evidence="13">
    <location>
        <position position="190"/>
    </location>
</feature>
<feature type="domain" description="Peptidase M12A" evidence="16">
    <location>
        <begin position="90"/>
        <end position="300"/>
    </location>
</feature>
<dbReference type="PANTHER" id="PTHR10127">
    <property type="entry name" value="DISCOIDIN, CUB, EGF, LAMININ , AND ZINC METALLOPROTEASE DOMAIN CONTAINING"/>
    <property type="match status" value="1"/>
</dbReference>
<dbReference type="Pfam" id="PF00090">
    <property type="entry name" value="TSP_1"/>
    <property type="match status" value="1"/>
</dbReference>
<feature type="binding site" evidence="13">
    <location>
        <position position="199"/>
    </location>
    <ligand>
        <name>Zn(2+)</name>
        <dbReference type="ChEBI" id="CHEBI:29105"/>
        <note>catalytic</note>
    </ligand>
</feature>
<comment type="caution">
    <text evidence="17">The sequence shown here is derived from an EMBL/GenBank/DDBJ whole genome shotgun (WGS) entry which is preliminary data.</text>
</comment>
<evidence type="ECO:0000256" key="7">
    <source>
        <dbReference type="ARBA" id="ARBA00022801"/>
    </source>
</evidence>
<dbReference type="InterPro" id="IPR024079">
    <property type="entry name" value="MetalloPept_cat_dom_sf"/>
</dbReference>
<dbReference type="InterPro" id="IPR006026">
    <property type="entry name" value="Peptidase_Metallo"/>
</dbReference>
<keyword evidence="9 13" id="KW-0482">Metalloprotease</keyword>
<dbReference type="InterPro" id="IPR001506">
    <property type="entry name" value="Peptidase_M12A"/>
</dbReference>
<evidence type="ECO:0000256" key="5">
    <source>
        <dbReference type="ARBA" id="ARBA00022723"/>
    </source>
</evidence>
<dbReference type="SUPFAM" id="SSF49854">
    <property type="entry name" value="Spermadhesin, CUB domain"/>
    <property type="match status" value="1"/>
</dbReference>
<keyword evidence="18" id="KW-1185">Reference proteome</keyword>
<dbReference type="InterPro" id="IPR034035">
    <property type="entry name" value="Astacin-like_dom"/>
</dbReference>
<dbReference type="CDD" id="cd04280">
    <property type="entry name" value="ZnMc_astacin_like"/>
    <property type="match status" value="1"/>
</dbReference>
<comment type="caution">
    <text evidence="12">Lacks conserved residue(s) required for the propagation of feature annotation.</text>
</comment>
<keyword evidence="2" id="KW-0964">Secreted</keyword>
<dbReference type="OrthoDB" id="6156706at2759"/>
<comment type="cofactor">
    <cofactor evidence="13 14">
        <name>Zn(2+)</name>
        <dbReference type="ChEBI" id="CHEBI:29105"/>
    </cofactor>
    <text evidence="13 14">Binds 1 zinc ion per subunit.</text>
</comment>
<keyword evidence="6" id="KW-0732">Signal</keyword>
<evidence type="ECO:0000313" key="17">
    <source>
        <dbReference type="EMBL" id="VDH94875.1"/>
    </source>
</evidence>
<dbReference type="Pfam" id="PF00431">
    <property type="entry name" value="CUB"/>
    <property type="match status" value="1"/>
</dbReference>
<keyword evidence="8 13" id="KW-0862">Zinc</keyword>
<dbReference type="SMART" id="SM00235">
    <property type="entry name" value="ZnMc"/>
    <property type="match status" value="1"/>
</dbReference>
<dbReference type="Gene3D" id="2.60.120.290">
    <property type="entry name" value="Spermadhesin, CUB domain"/>
    <property type="match status" value="1"/>
</dbReference>
<keyword evidence="7 13" id="KW-0378">Hydrolase</keyword>
<dbReference type="GO" id="GO:0004222">
    <property type="term" value="F:metalloendopeptidase activity"/>
    <property type="evidence" value="ECO:0007669"/>
    <property type="project" value="UniProtKB-UniRule"/>
</dbReference>
<comment type="subcellular location">
    <subcellularLocation>
        <location evidence="1">Secreted</location>
    </subcellularLocation>
</comment>
<evidence type="ECO:0000259" key="16">
    <source>
        <dbReference type="PROSITE" id="PS51864"/>
    </source>
</evidence>
<dbReference type="EMBL" id="UYJE01000647">
    <property type="protein sequence ID" value="VDH94875.1"/>
    <property type="molecule type" value="Genomic_DNA"/>
</dbReference>
<dbReference type="SMART" id="SM00209">
    <property type="entry name" value="TSP1"/>
    <property type="match status" value="1"/>
</dbReference>
<dbReference type="GO" id="GO:0006508">
    <property type="term" value="P:proteolysis"/>
    <property type="evidence" value="ECO:0007669"/>
    <property type="project" value="UniProtKB-KW"/>
</dbReference>
<evidence type="ECO:0000256" key="11">
    <source>
        <dbReference type="ARBA" id="ARBA00023180"/>
    </source>
</evidence>
<dbReference type="InterPro" id="IPR017050">
    <property type="entry name" value="Metallopeptidase_nem"/>
</dbReference>
<dbReference type="SMART" id="SM00042">
    <property type="entry name" value="CUB"/>
    <property type="match status" value="1"/>
</dbReference>
<dbReference type="InterPro" id="IPR035914">
    <property type="entry name" value="Sperma_CUB_dom_sf"/>
</dbReference>
<gene>
    <name evidence="17" type="ORF">MGAL_10B073994</name>
</gene>
<keyword evidence="4 13" id="KW-0645">Protease</keyword>
<keyword evidence="11" id="KW-0325">Glycoprotein</keyword>
<feature type="binding site" evidence="13">
    <location>
        <position position="193"/>
    </location>
    <ligand>
        <name>Zn(2+)</name>
        <dbReference type="ChEBI" id="CHEBI:29105"/>
        <note>catalytic</note>
    </ligand>
</feature>
<dbReference type="SUPFAM" id="SSF55486">
    <property type="entry name" value="Metalloproteases ('zincins'), catalytic domain"/>
    <property type="match status" value="1"/>
</dbReference>
<keyword evidence="5 13" id="KW-0479">Metal-binding</keyword>
<dbReference type="Gene3D" id="2.20.100.10">
    <property type="entry name" value="Thrombospondin type-1 (TSP1) repeat"/>
    <property type="match status" value="1"/>
</dbReference>
<evidence type="ECO:0000259" key="15">
    <source>
        <dbReference type="PROSITE" id="PS01180"/>
    </source>
</evidence>
<dbReference type="GO" id="GO:0005576">
    <property type="term" value="C:extracellular region"/>
    <property type="evidence" value="ECO:0007669"/>
    <property type="project" value="UniProtKB-SubCell"/>
</dbReference>
<dbReference type="PROSITE" id="PS01180">
    <property type="entry name" value="CUB"/>
    <property type="match status" value="1"/>
</dbReference>
<dbReference type="PANTHER" id="PTHR10127:SF780">
    <property type="entry name" value="METALLOENDOPEPTIDASE"/>
    <property type="match status" value="1"/>
</dbReference>
<dbReference type="SUPFAM" id="SSF82895">
    <property type="entry name" value="TSP-1 type 1 repeat"/>
    <property type="match status" value="1"/>
</dbReference>
<evidence type="ECO:0000256" key="9">
    <source>
        <dbReference type="ARBA" id="ARBA00023049"/>
    </source>
</evidence>
<feature type="binding site" evidence="13">
    <location>
        <position position="189"/>
    </location>
    <ligand>
        <name>Zn(2+)</name>
        <dbReference type="ChEBI" id="CHEBI:29105"/>
        <note>catalytic</note>
    </ligand>
</feature>
<dbReference type="AlphaFoldDB" id="A0A8B6BU10"/>
<dbReference type="InterPro" id="IPR000859">
    <property type="entry name" value="CUB_dom"/>
</dbReference>
<dbReference type="PIRSF" id="PIRSF036365">
    <property type="entry name" value="Astacin_nematoda"/>
    <property type="match status" value="1"/>
</dbReference>
<evidence type="ECO:0000256" key="2">
    <source>
        <dbReference type="ARBA" id="ARBA00022525"/>
    </source>
</evidence>
<protein>
    <recommendedName>
        <fullName evidence="14">Metalloendopeptidase</fullName>
        <ecNumber evidence="14">3.4.24.-</ecNumber>
    </recommendedName>
</protein>
<organism evidence="17 18">
    <name type="scientific">Mytilus galloprovincialis</name>
    <name type="common">Mediterranean mussel</name>
    <dbReference type="NCBI Taxonomy" id="29158"/>
    <lineage>
        <taxon>Eukaryota</taxon>
        <taxon>Metazoa</taxon>
        <taxon>Spiralia</taxon>
        <taxon>Lophotrochozoa</taxon>
        <taxon>Mollusca</taxon>
        <taxon>Bivalvia</taxon>
        <taxon>Autobranchia</taxon>
        <taxon>Pteriomorphia</taxon>
        <taxon>Mytilida</taxon>
        <taxon>Mytiloidea</taxon>
        <taxon>Mytilidae</taxon>
        <taxon>Mytilinae</taxon>
        <taxon>Mytilus</taxon>
    </lineage>
</organism>
<evidence type="ECO:0000256" key="3">
    <source>
        <dbReference type="ARBA" id="ARBA00022536"/>
    </source>
</evidence>
<dbReference type="GO" id="GO:0008270">
    <property type="term" value="F:zinc ion binding"/>
    <property type="evidence" value="ECO:0007669"/>
    <property type="project" value="UniProtKB-UniRule"/>
</dbReference>
<name>A0A8B6BU10_MYTGA</name>
<evidence type="ECO:0000256" key="10">
    <source>
        <dbReference type="ARBA" id="ARBA00023157"/>
    </source>
</evidence>
<accession>A0A8B6BU10</accession>
<evidence type="ECO:0000256" key="6">
    <source>
        <dbReference type="ARBA" id="ARBA00022729"/>
    </source>
</evidence>
<dbReference type="FunFam" id="3.40.390.10:FF:000028">
    <property type="entry name" value="Zinc metalloproteinase"/>
    <property type="match status" value="1"/>
</dbReference>
<keyword evidence="10" id="KW-1015">Disulfide bond</keyword>
<dbReference type="InterPro" id="IPR000884">
    <property type="entry name" value="TSP1_rpt"/>
</dbReference>
<feature type="domain" description="CUB" evidence="15">
    <location>
        <begin position="344"/>
        <end position="465"/>
    </location>
</feature>
<dbReference type="InterPro" id="IPR036383">
    <property type="entry name" value="TSP1_rpt_sf"/>
</dbReference>
<evidence type="ECO:0000256" key="14">
    <source>
        <dbReference type="RuleBase" id="RU361183"/>
    </source>
</evidence>